<feature type="compositionally biased region" description="Low complexity" evidence="1">
    <location>
        <begin position="174"/>
        <end position="190"/>
    </location>
</feature>
<evidence type="ECO:0000256" key="2">
    <source>
        <dbReference type="SAM" id="Phobius"/>
    </source>
</evidence>
<dbReference type="EMBL" id="JAPNTZ010000010">
    <property type="protein sequence ID" value="MCY1141810.1"/>
    <property type="molecule type" value="Genomic_DNA"/>
</dbReference>
<dbReference type="InterPro" id="IPR036259">
    <property type="entry name" value="MFS_trans_sf"/>
</dbReference>
<keyword evidence="2" id="KW-0472">Membrane</keyword>
<evidence type="ECO:0000313" key="3">
    <source>
        <dbReference type="EMBL" id="MCY1141810.1"/>
    </source>
</evidence>
<dbReference type="PANTHER" id="PTHR23530:SF1">
    <property type="entry name" value="PERMEASE, MAJOR FACILITATOR SUPERFAMILY-RELATED"/>
    <property type="match status" value="1"/>
</dbReference>
<evidence type="ECO:0000256" key="1">
    <source>
        <dbReference type="SAM" id="MobiDB-lite"/>
    </source>
</evidence>
<comment type="caution">
    <text evidence="3">The sequence shown here is derived from an EMBL/GenBank/DDBJ whole genome shotgun (WGS) entry which is preliminary data.</text>
</comment>
<name>A0ABT4B884_9ACTN</name>
<sequence>MRACSEAVPLYPVYALLFADTGLTTAQVSSLFALWSVVAFAAEVPSGALADAWSRKRLYALGELLTAVGYLLWVLWPSYAGFAVGFVLWGLGGSLSSGSLEALLYDELAAEGRADDYARLAGRGNTLSILAMLAATLVATPAWQWGGYVLVGALSVAAKVAGAALALRLPENRPSPASSPAAEPDSSESAGPDSPGFLASAGPDSSASSASAGPDSPGSSASAEDEGSYWSLLRGGVREAVGSRRVGMALLVAALIPGFTALDEYLPLLSRDKGASTAAIPLLYAVTALAMAAGSALAARPFPLIAALPMAAALLAGGALAPPLAGMIAVSAAFGVLEYSIIRAETRLQDTISGPARSTVLSVAGFGGELFAVVLYAAFALPLQLPLLFTLCAAPLLLTALIARR</sequence>
<keyword evidence="4" id="KW-1185">Reference proteome</keyword>
<feature type="transmembrane region" description="Helical" evidence="2">
    <location>
        <begin position="82"/>
        <end position="105"/>
    </location>
</feature>
<dbReference type="InterPro" id="IPR053160">
    <property type="entry name" value="MFS_DHA3_Transporter"/>
</dbReference>
<feature type="transmembrane region" description="Helical" evidence="2">
    <location>
        <begin position="385"/>
        <end position="403"/>
    </location>
</feature>
<gene>
    <name evidence="3" type="ORF">OWR29_27760</name>
</gene>
<protein>
    <submittedName>
        <fullName evidence="3">MFS transporter</fullName>
    </submittedName>
</protein>
<keyword evidence="2" id="KW-1133">Transmembrane helix</keyword>
<feature type="transmembrane region" description="Helical" evidence="2">
    <location>
        <begin position="26"/>
        <end position="46"/>
    </location>
</feature>
<feature type="compositionally biased region" description="Low complexity" evidence="1">
    <location>
        <begin position="199"/>
        <end position="222"/>
    </location>
</feature>
<organism evidence="3 4">
    <name type="scientific">Paractinoplanes pyxinae</name>
    <dbReference type="NCBI Taxonomy" id="2997416"/>
    <lineage>
        <taxon>Bacteria</taxon>
        <taxon>Bacillati</taxon>
        <taxon>Actinomycetota</taxon>
        <taxon>Actinomycetes</taxon>
        <taxon>Micromonosporales</taxon>
        <taxon>Micromonosporaceae</taxon>
        <taxon>Paractinoplanes</taxon>
    </lineage>
</organism>
<proteinExistence type="predicted"/>
<feature type="transmembrane region" description="Helical" evidence="2">
    <location>
        <begin position="304"/>
        <end position="337"/>
    </location>
</feature>
<feature type="transmembrane region" description="Helical" evidence="2">
    <location>
        <begin position="126"/>
        <end position="143"/>
    </location>
</feature>
<dbReference type="RefSeq" id="WP_267566207.1">
    <property type="nucleotide sequence ID" value="NZ_JAPNTZ010000010.1"/>
</dbReference>
<feature type="transmembrane region" description="Helical" evidence="2">
    <location>
        <begin position="278"/>
        <end position="298"/>
    </location>
</feature>
<evidence type="ECO:0000313" key="4">
    <source>
        <dbReference type="Proteomes" id="UP001151002"/>
    </source>
</evidence>
<dbReference type="InterPro" id="IPR011701">
    <property type="entry name" value="MFS"/>
</dbReference>
<dbReference type="PANTHER" id="PTHR23530">
    <property type="entry name" value="TRANSPORT PROTEIN-RELATED"/>
    <property type="match status" value="1"/>
</dbReference>
<keyword evidence="2" id="KW-0812">Transmembrane</keyword>
<accession>A0ABT4B884</accession>
<dbReference type="Proteomes" id="UP001151002">
    <property type="component" value="Unassembled WGS sequence"/>
</dbReference>
<feature type="region of interest" description="Disordered" evidence="1">
    <location>
        <begin position="172"/>
        <end position="225"/>
    </location>
</feature>
<dbReference type="SUPFAM" id="SSF103473">
    <property type="entry name" value="MFS general substrate transporter"/>
    <property type="match status" value="1"/>
</dbReference>
<reference evidence="3" key="1">
    <citation type="submission" date="2022-11" db="EMBL/GenBank/DDBJ databases">
        <authorList>
            <person name="Somphong A."/>
            <person name="Phongsopitanun W."/>
        </authorList>
    </citation>
    <scope>NUCLEOTIDE SEQUENCE</scope>
    <source>
        <strain evidence="3">Pm04-4</strain>
    </source>
</reference>
<dbReference type="Pfam" id="PF07690">
    <property type="entry name" value="MFS_1"/>
    <property type="match status" value="1"/>
</dbReference>
<dbReference type="Gene3D" id="1.20.1250.20">
    <property type="entry name" value="MFS general substrate transporter like domains"/>
    <property type="match status" value="1"/>
</dbReference>
<feature type="transmembrane region" description="Helical" evidence="2">
    <location>
        <begin position="358"/>
        <end position="379"/>
    </location>
</feature>